<evidence type="ECO:0000259" key="2">
    <source>
        <dbReference type="Pfam" id="PF01521"/>
    </source>
</evidence>
<dbReference type="Proteomes" id="UP000580839">
    <property type="component" value="Unassembled WGS sequence"/>
</dbReference>
<reference evidence="3 4" key="1">
    <citation type="submission" date="2020-04" db="EMBL/GenBank/DDBJ databases">
        <title>Metagenomic profiling of ammonia- and methane-oxidizing microorganisms in a Dutch drinking water treatment plant.</title>
        <authorList>
            <person name="Poghosyan L."/>
            <person name="Leucker S."/>
        </authorList>
    </citation>
    <scope>NUCLEOTIDE SEQUENCE [LARGE SCALE GENOMIC DNA]</scope>
    <source>
        <strain evidence="3">S-RSF-IL-03</strain>
    </source>
</reference>
<evidence type="ECO:0000313" key="3">
    <source>
        <dbReference type="EMBL" id="NOT33426.1"/>
    </source>
</evidence>
<dbReference type="InterPro" id="IPR035903">
    <property type="entry name" value="HesB-like_dom_sf"/>
</dbReference>
<protein>
    <submittedName>
        <fullName evidence="3">Iron-sulfur cluster assembly accessory protein</fullName>
    </submittedName>
</protein>
<dbReference type="AlphaFoldDB" id="A0A849SG03"/>
<dbReference type="SUPFAM" id="SSF89360">
    <property type="entry name" value="HesB-like domain"/>
    <property type="match status" value="1"/>
</dbReference>
<dbReference type="InterPro" id="IPR016092">
    <property type="entry name" value="ATAP"/>
</dbReference>
<dbReference type="Gene3D" id="2.60.300.12">
    <property type="entry name" value="HesB-like domain"/>
    <property type="match status" value="1"/>
</dbReference>
<name>A0A849SG03_UNCEI</name>
<sequence>MVTFTERAHAKILELLAAEERRGLALRFAIDGRGPVGWQYRLGFVGPEERRDDDTVVDANGFEIYVDPHSLTRLRGAAVDFVETLMESGFKIENPNSPWTDPLAARIARILETEINPAVASHGGVVTLIDVTDGVVRLSLGGGCQGCGMAQVTLREGIEQRLREAVPEIVEIIDATDHAAGANPFFASAEKGSSPLA</sequence>
<dbReference type="Pfam" id="PF01521">
    <property type="entry name" value="Fe-S_biosyn"/>
    <property type="match status" value="1"/>
</dbReference>
<gene>
    <name evidence="3" type="ORF">HOP12_04565</name>
</gene>
<feature type="domain" description="NIF system FeS cluster assembly NifU C-terminal" evidence="1">
    <location>
        <begin position="107"/>
        <end position="172"/>
    </location>
</feature>
<proteinExistence type="predicted"/>
<dbReference type="PANTHER" id="PTHR11178">
    <property type="entry name" value="IRON-SULFUR CLUSTER SCAFFOLD PROTEIN NFU-RELATED"/>
    <property type="match status" value="1"/>
</dbReference>
<dbReference type="GO" id="GO:0005506">
    <property type="term" value="F:iron ion binding"/>
    <property type="evidence" value="ECO:0007669"/>
    <property type="project" value="InterPro"/>
</dbReference>
<dbReference type="GO" id="GO:0016226">
    <property type="term" value="P:iron-sulfur cluster assembly"/>
    <property type="evidence" value="ECO:0007669"/>
    <property type="project" value="InterPro"/>
</dbReference>
<feature type="domain" description="Core" evidence="2">
    <location>
        <begin position="2"/>
        <end position="96"/>
    </location>
</feature>
<organism evidence="3 4">
    <name type="scientific">Eiseniibacteriota bacterium</name>
    <dbReference type="NCBI Taxonomy" id="2212470"/>
    <lineage>
        <taxon>Bacteria</taxon>
        <taxon>Candidatus Eiseniibacteriota</taxon>
    </lineage>
</organism>
<comment type="caution">
    <text evidence="3">The sequence shown here is derived from an EMBL/GenBank/DDBJ whole genome shotgun (WGS) entry which is preliminary data.</text>
</comment>
<dbReference type="SUPFAM" id="SSF117916">
    <property type="entry name" value="Fe-S cluster assembly (FSCA) domain-like"/>
    <property type="match status" value="1"/>
</dbReference>
<dbReference type="InterPro" id="IPR001075">
    <property type="entry name" value="NIF_FeS_clus_asmbl_NifU_C"/>
</dbReference>
<accession>A0A849SG03</accession>
<evidence type="ECO:0000313" key="4">
    <source>
        <dbReference type="Proteomes" id="UP000580839"/>
    </source>
</evidence>
<dbReference type="Gene3D" id="3.30.300.130">
    <property type="entry name" value="Fe-S cluster assembly (FSCA)"/>
    <property type="match status" value="1"/>
</dbReference>
<dbReference type="InterPro" id="IPR034904">
    <property type="entry name" value="FSCA_dom_sf"/>
</dbReference>
<evidence type="ECO:0000259" key="1">
    <source>
        <dbReference type="Pfam" id="PF01106"/>
    </source>
</evidence>
<dbReference type="PANTHER" id="PTHR11178:SF51">
    <property type="entry name" value="FE_S BIOGENESIS PROTEIN NFUA"/>
    <property type="match status" value="1"/>
</dbReference>
<dbReference type="EMBL" id="JABFRW010000049">
    <property type="protein sequence ID" value="NOT33426.1"/>
    <property type="molecule type" value="Genomic_DNA"/>
</dbReference>
<dbReference type="Pfam" id="PF01106">
    <property type="entry name" value="NifU"/>
    <property type="match status" value="1"/>
</dbReference>
<dbReference type="GO" id="GO:0051537">
    <property type="term" value="F:2 iron, 2 sulfur cluster binding"/>
    <property type="evidence" value="ECO:0007669"/>
    <property type="project" value="UniProtKB-ARBA"/>
</dbReference>
<dbReference type="InterPro" id="IPR000361">
    <property type="entry name" value="ATAP_core_dom"/>
</dbReference>
<dbReference type="NCBIfam" id="TIGR00049">
    <property type="entry name" value="iron-sulfur cluster assembly accessory protein"/>
    <property type="match status" value="1"/>
</dbReference>